<dbReference type="HAMAP" id="MF_00478">
    <property type="entry name" value="RsxE_RnfE"/>
    <property type="match status" value="1"/>
</dbReference>
<dbReference type="EMBL" id="CP035807">
    <property type="protein sequence ID" value="QEN03803.1"/>
    <property type="molecule type" value="Genomic_DNA"/>
</dbReference>
<keyword evidence="10" id="KW-1185">Reference proteome</keyword>
<keyword evidence="7 8" id="KW-0472">Membrane</keyword>
<dbReference type="InterPro" id="IPR003667">
    <property type="entry name" value="NqrDE/RnfAE"/>
</dbReference>
<dbReference type="NCBIfam" id="TIGR01948">
    <property type="entry name" value="rnfE"/>
    <property type="match status" value="1"/>
</dbReference>
<feature type="transmembrane region" description="Helical" evidence="8">
    <location>
        <begin position="92"/>
        <end position="111"/>
    </location>
</feature>
<feature type="transmembrane region" description="Helical" evidence="8">
    <location>
        <begin position="67"/>
        <end position="86"/>
    </location>
</feature>
<dbReference type="GO" id="GO:0012505">
    <property type="term" value="C:endomembrane system"/>
    <property type="evidence" value="ECO:0007669"/>
    <property type="project" value="UniProtKB-SubCell"/>
</dbReference>
<name>A0A5C1Q6W4_9SPIO</name>
<evidence type="ECO:0000313" key="9">
    <source>
        <dbReference type="EMBL" id="QEN03803.1"/>
    </source>
</evidence>
<dbReference type="Proteomes" id="UP000323824">
    <property type="component" value="Chromosome"/>
</dbReference>
<keyword evidence="2 8" id="KW-0813">Transport</keyword>
<protein>
    <recommendedName>
        <fullName evidence="8">Ion-translocating oxidoreductase complex subunit E</fullName>
        <ecNumber evidence="8">7.-.-.-</ecNumber>
    </recommendedName>
    <alternativeName>
        <fullName evidence="8">Rnf electron transport complex subunit E</fullName>
    </alternativeName>
</protein>
<feature type="transmembrane region" description="Helical" evidence="8">
    <location>
        <begin position="175"/>
        <end position="195"/>
    </location>
</feature>
<evidence type="ECO:0000256" key="8">
    <source>
        <dbReference type="HAMAP-Rule" id="MF_00478"/>
    </source>
</evidence>
<keyword evidence="5 8" id="KW-0249">Electron transport</keyword>
<comment type="similarity">
    <text evidence="8">Belongs to the NqrDE/RnfAE family.</text>
</comment>
<keyword evidence="6 8" id="KW-1133">Transmembrane helix</keyword>
<evidence type="ECO:0000256" key="3">
    <source>
        <dbReference type="ARBA" id="ARBA00022692"/>
    </source>
</evidence>
<dbReference type="PIRSF" id="PIRSF006102">
    <property type="entry name" value="NQR_DE"/>
    <property type="match status" value="1"/>
</dbReference>
<evidence type="ECO:0000256" key="5">
    <source>
        <dbReference type="ARBA" id="ARBA00022982"/>
    </source>
</evidence>
<accession>A0A5C1Q6W4</accession>
<dbReference type="EC" id="7.-.-.-" evidence="8"/>
<comment type="subunit">
    <text evidence="8">The complex is composed of six subunits: RnfA, RnfB, RnfC, RnfD, RnfE and RnfG.</text>
</comment>
<gene>
    <name evidence="8" type="primary">rnfE</name>
    <name evidence="9" type="ORF">EW093_03505</name>
</gene>
<dbReference type="PANTHER" id="PTHR30586">
    <property type="entry name" value="ELECTRON TRANSPORT COMPLEX PROTEIN RNFE"/>
    <property type="match status" value="1"/>
</dbReference>
<keyword evidence="3 8" id="KW-0812">Transmembrane</keyword>
<proteinExistence type="inferred from homology"/>
<evidence type="ECO:0000256" key="1">
    <source>
        <dbReference type="ARBA" id="ARBA00004127"/>
    </source>
</evidence>
<dbReference type="Pfam" id="PF02508">
    <property type="entry name" value="Rnf-Nqr"/>
    <property type="match status" value="1"/>
</dbReference>
<reference evidence="9 10" key="1">
    <citation type="submission" date="2019-02" db="EMBL/GenBank/DDBJ databases">
        <authorList>
            <person name="Fomenkov A."/>
            <person name="Dubinina G."/>
            <person name="Grabovich M."/>
            <person name="Vincze T."/>
            <person name="Roberts R.J."/>
        </authorList>
    </citation>
    <scope>NUCLEOTIDE SEQUENCE [LARGE SCALE GENOMIC DNA]</scope>
    <source>
        <strain evidence="9 10">P</strain>
    </source>
</reference>
<evidence type="ECO:0000256" key="4">
    <source>
        <dbReference type="ARBA" id="ARBA00022967"/>
    </source>
</evidence>
<keyword evidence="8" id="KW-1003">Cell membrane</keyword>
<evidence type="ECO:0000256" key="7">
    <source>
        <dbReference type="ARBA" id="ARBA00023136"/>
    </source>
</evidence>
<dbReference type="AlphaFoldDB" id="A0A5C1Q6W4"/>
<feature type="transmembrane region" description="Helical" evidence="8">
    <location>
        <begin position="123"/>
        <end position="144"/>
    </location>
</feature>
<sequence length="203" mass="21640">MKILTKGIFKENPVFAIALGLCPALAVTSMVWNAIGMGFGVIFVLVCSNLIISLLRNFIPDEVHIPAYIVVIAAFVTIVELLMKAYLPSLAASLGIFIPLIVVNCVILGRAEAFASKNKPLDSVLDGLGMGIGFTIALIAIAFVREVLGSGQITLFEQGETLVRIKLGALNENPIRVFAFPAGALIVMGYFKALFDGISKGNK</sequence>
<dbReference type="InterPro" id="IPR010968">
    <property type="entry name" value="RnfE"/>
</dbReference>
<evidence type="ECO:0000313" key="10">
    <source>
        <dbReference type="Proteomes" id="UP000323824"/>
    </source>
</evidence>
<evidence type="ECO:0000256" key="2">
    <source>
        <dbReference type="ARBA" id="ARBA00022448"/>
    </source>
</evidence>
<comment type="subcellular location">
    <subcellularLocation>
        <location evidence="8">Cell membrane</location>
        <topology evidence="8">Multi-pass membrane protein</topology>
    </subcellularLocation>
    <subcellularLocation>
        <location evidence="1">Endomembrane system</location>
        <topology evidence="1">Multi-pass membrane protein</topology>
    </subcellularLocation>
</comment>
<keyword evidence="4 8" id="KW-1278">Translocase</keyword>
<feature type="transmembrane region" description="Helical" evidence="8">
    <location>
        <begin position="36"/>
        <end position="55"/>
    </location>
</feature>
<evidence type="ECO:0000256" key="6">
    <source>
        <dbReference type="ARBA" id="ARBA00022989"/>
    </source>
</evidence>
<organism evidence="9 10">
    <name type="scientific">Thiospirochaeta perfilievii</name>
    <dbReference type="NCBI Taxonomy" id="252967"/>
    <lineage>
        <taxon>Bacteria</taxon>
        <taxon>Pseudomonadati</taxon>
        <taxon>Spirochaetota</taxon>
        <taxon>Spirochaetia</taxon>
        <taxon>Spirochaetales</taxon>
        <taxon>Spirochaetaceae</taxon>
        <taxon>Thiospirochaeta</taxon>
    </lineage>
</organism>
<dbReference type="GO" id="GO:0005886">
    <property type="term" value="C:plasma membrane"/>
    <property type="evidence" value="ECO:0007669"/>
    <property type="project" value="UniProtKB-SubCell"/>
</dbReference>
<reference evidence="9 10" key="2">
    <citation type="submission" date="2019-09" db="EMBL/GenBank/DDBJ databases">
        <title>Complete Genome Sequence and Methylome Analysis of free living Spirochaetas.</title>
        <authorList>
            <person name="Leshcheva N."/>
            <person name="Mikheeva N."/>
        </authorList>
    </citation>
    <scope>NUCLEOTIDE SEQUENCE [LARGE SCALE GENOMIC DNA]</scope>
    <source>
        <strain evidence="9 10">P</strain>
    </source>
</reference>
<dbReference type="PANTHER" id="PTHR30586:SF0">
    <property type="entry name" value="ION-TRANSLOCATING OXIDOREDUCTASE COMPLEX SUBUNIT E"/>
    <property type="match status" value="1"/>
</dbReference>
<dbReference type="RefSeq" id="WP_149567061.1">
    <property type="nucleotide sequence ID" value="NZ_CP035807.1"/>
</dbReference>
<dbReference type="OrthoDB" id="9790976at2"/>
<comment type="function">
    <text evidence="8">Part of a membrane-bound complex that couples electron transfer with translocation of ions across the membrane.</text>
</comment>
<dbReference type="NCBIfam" id="NF009070">
    <property type="entry name" value="PRK12405.1"/>
    <property type="match status" value="1"/>
</dbReference>
<dbReference type="GO" id="GO:0022900">
    <property type="term" value="P:electron transport chain"/>
    <property type="evidence" value="ECO:0007669"/>
    <property type="project" value="UniProtKB-UniRule"/>
</dbReference>
<dbReference type="KEGG" id="sper:EW093_03505"/>